<keyword evidence="2" id="KW-0472">Membrane</keyword>
<feature type="region of interest" description="Disordered" evidence="1">
    <location>
        <begin position="878"/>
        <end position="1008"/>
    </location>
</feature>
<reference evidence="5 6" key="1">
    <citation type="submission" date="2021-03" db="EMBL/GenBank/DDBJ databases">
        <title>Antimicrobial resistance genes in bacteria isolated from Japanese honey, and their potential for conferring macrolide and lincosamide resistance in the American foulbrood pathogen Paenibacillus larvae.</title>
        <authorList>
            <person name="Okamoto M."/>
            <person name="Kumagai M."/>
            <person name="Kanamori H."/>
            <person name="Takamatsu D."/>
        </authorList>
    </citation>
    <scope>NUCLEOTIDE SEQUENCE [LARGE SCALE GENOMIC DNA]</scope>
    <source>
        <strain evidence="5 6">J42TS3</strain>
    </source>
</reference>
<keyword evidence="2" id="KW-1133">Transmembrane helix</keyword>
<evidence type="ECO:0000259" key="4">
    <source>
        <dbReference type="Pfam" id="PF20014"/>
    </source>
</evidence>
<feature type="region of interest" description="Disordered" evidence="1">
    <location>
        <begin position="1036"/>
        <end position="1057"/>
    </location>
</feature>
<accession>A0ABQ4M9H1</accession>
<evidence type="ECO:0000256" key="2">
    <source>
        <dbReference type="SAM" id="Phobius"/>
    </source>
</evidence>
<evidence type="ECO:0000313" key="6">
    <source>
        <dbReference type="Proteomes" id="UP000679992"/>
    </source>
</evidence>
<dbReference type="Pfam" id="PF20014">
    <property type="entry name" value="GAP1-M"/>
    <property type="match status" value="1"/>
</dbReference>
<keyword evidence="2" id="KW-0812">Transmembrane</keyword>
<feature type="domain" description="GTPase-associated protein 1 middle" evidence="4">
    <location>
        <begin position="170"/>
        <end position="272"/>
    </location>
</feature>
<dbReference type="Pfam" id="PF20013">
    <property type="entry name" value="GAP1-N2"/>
    <property type="match status" value="1"/>
</dbReference>
<sequence>MKSISPGSIQQQMYTRERRGIFRSAEGFDTVAKSPGLEAAFIKKVLHPFCLYDAPAELTARSEKDGALYPESVHLFHAEGGETVLGRSIYQPVDFTGLRSAFFTHNYVIPGERSEEIVTNYKSLIEAAFEGGYDVERGLELPELPQIPHLEGSMAAAGLAGQASAKERLARLGLDELLFKQLLFAVMTASGQGRKKVYISLNVPIEDISKEALSLLDILYSCLPFEFRRRLGFLTYAKEPTNKKYIHLQFVEKGSLRPHDRNIEKDFVFDLAAERTGQMDLDWSRQPYLDLAWNSLEHRDRLEDFFVFADEMLEGMGSERKSALSSYHELAVFYQVKSGDDAMYEDHKLAVLRGLLDYLQPAGSLETRMELNDLFLSRFDLEFDRVSQGQIPDLAVAECFRDYFSIQGAGQEDKIIAYYVRALRNALLQERRDAADAFYALIEGHPGLDAAFFTSILANDGLSRALFEPYIQDKFNKSGDIKGILNLTYSWGAKHPRVLYNPSFQEAARNRLLDMLRSNSQLLRAVNLILLETGKWSEGHSPADSALQDSGMVETLSRAASRTLLSELDLDRLTKEQLLSAEFLSRIDGKAWVRDQKDTRLSGNAAMLYALHRMFTEDKPDVEVFDGLGLMEVDRVQQIVRRWLQGEIRPSEFHRLALAFYRESESGFVEYVALFDYLRRNADNKEMIYEFMLWSQAHPHFSRPRGLVPAYGSAILAYFKRHDKSAFKSRDYRRNYFSKAGKALGSVFDKAKLELSSPLSRLLVKNRKAVVAASTVLCLLVIVIVGGLWVLKETGVIGKDDNPPATTDGAGDPVDPVSEPIVFAEPLKTKDDGKAETRLVFPFDDLAECKVFDPSALSIQVTGQEPQELSMLKFTSECSAGVPDNGNSEANDDGDAVDPSQNGDGSKGEAEGNEAAGKKTDPATGEVADPVTGKSESADTGTKDSTDTSETDSTGTSGAGATGTGNSSAGTATSGTDAGAPGTGTNTGTTGTDPASEPEIKTPEQYPGRVTVIVEQSIPDGSVITVKGIEYKVMEFTKQESEDQTDVGSQKQTEPGK</sequence>
<evidence type="ECO:0000313" key="5">
    <source>
        <dbReference type="EMBL" id="GIP52639.1"/>
    </source>
</evidence>
<keyword evidence="6" id="KW-1185">Reference proteome</keyword>
<feature type="transmembrane region" description="Helical" evidence="2">
    <location>
        <begin position="769"/>
        <end position="791"/>
    </location>
</feature>
<dbReference type="InterPro" id="IPR045402">
    <property type="entry name" value="GAP1-N2"/>
</dbReference>
<evidence type="ECO:0000256" key="1">
    <source>
        <dbReference type="SAM" id="MobiDB-lite"/>
    </source>
</evidence>
<dbReference type="InterPro" id="IPR045401">
    <property type="entry name" value="GAP1-M"/>
</dbReference>
<comment type="caution">
    <text evidence="5">The sequence shown here is derived from an EMBL/GenBank/DDBJ whole genome shotgun (WGS) entry which is preliminary data.</text>
</comment>
<protein>
    <recommendedName>
        <fullName evidence="7">Glycosyltransferase</fullName>
    </recommendedName>
</protein>
<feature type="compositionally biased region" description="Basic and acidic residues" evidence="1">
    <location>
        <begin position="906"/>
        <end position="921"/>
    </location>
</feature>
<gene>
    <name evidence="5" type="ORF">J42TS3_16740</name>
</gene>
<proteinExistence type="predicted"/>
<feature type="compositionally biased region" description="Low complexity" evidence="1">
    <location>
        <begin position="964"/>
        <end position="995"/>
    </location>
</feature>
<evidence type="ECO:0008006" key="7">
    <source>
        <dbReference type="Google" id="ProtNLM"/>
    </source>
</evidence>
<feature type="domain" description="GTPase-associated protein 1 N-terminal" evidence="3">
    <location>
        <begin position="8"/>
        <end position="146"/>
    </location>
</feature>
<organism evidence="5 6">
    <name type="scientific">Paenibacillus vini</name>
    <dbReference type="NCBI Taxonomy" id="1476024"/>
    <lineage>
        <taxon>Bacteria</taxon>
        <taxon>Bacillati</taxon>
        <taxon>Bacillota</taxon>
        <taxon>Bacilli</taxon>
        <taxon>Bacillales</taxon>
        <taxon>Paenibacillaceae</taxon>
        <taxon>Paenibacillus</taxon>
    </lineage>
</organism>
<feature type="compositionally biased region" description="Polar residues" evidence="1">
    <location>
        <begin position="1046"/>
        <end position="1057"/>
    </location>
</feature>
<dbReference type="Proteomes" id="UP000679992">
    <property type="component" value="Unassembled WGS sequence"/>
</dbReference>
<dbReference type="EMBL" id="BOSL01000004">
    <property type="protein sequence ID" value="GIP52639.1"/>
    <property type="molecule type" value="Genomic_DNA"/>
</dbReference>
<dbReference type="RefSeq" id="WP_213654395.1">
    <property type="nucleotide sequence ID" value="NZ_BOSL01000004.1"/>
</dbReference>
<evidence type="ECO:0000259" key="3">
    <source>
        <dbReference type="Pfam" id="PF20013"/>
    </source>
</evidence>
<name>A0ABQ4M9H1_9BACL</name>